<evidence type="ECO:0000256" key="3">
    <source>
        <dbReference type="ARBA" id="ARBA00022692"/>
    </source>
</evidence>
<comment type="subcellular location">
    <subcellularLocation>
        <location evidence="1">Cell membrane</location>
        <topology evidence="1">Multi-pass membrane protein</topology>
    </subcellularLocation>
</comment>
<evidence type="ECO:0000313" key="7">
    <source>
        <dbReference type="EMBL" id="MEL3972872.1"/>
    </source>
</evidence>
<feature type="transmembrane region" description="Helical" evidence="6">
    <location>
        <begin position="105"/>
        <end position="122"/>
    </location>
</feature>
<dbReference type="Proteomes" id="UP001389717">
    <property type="component" value="Unassembled WGS sequence"/>
</dbReference>
<dbReference type="NCBIfam" id="NF037997">
    <property type="entry name" value="Na_Pi_symport"/>
    <property type="match status" value="1"/>
</dbReference>
<keyword evidence="2" id="KW-1003">Cell membrane</keyword>
<keyword evidence="8" id="KW-1185">Reference proteome</keyword>
<evidence type="ECO:0000256" key="4">
    <source>
        <dbReference type="ARBA" id="ARBA00022989"/>
    </source>
</evidence>
<dbReference type="InterPro" id="IPR004633">
    <property type="entry name" value="NaPi_cotrn-rel/YqeW-like"/>
</dbReference>
<keyword evidence="4 6" id="KW-1133">Transmembrane helix</keyword>
<feature type="transmembrane region" description="Helical" evidence="6">
    <location>
        <begin position="171"/>
        <end position="201"/>
    </location>
</feature>
<feature type="transmembrane region" description="Helical" evidence="6">
    <location>
        <begin position="275"/>
        <end position="295"/>
    </location>
</feature>
<accession>A0ABU9KA54</accession>
<evidence type="ECO:0000256" key="2">
    <source>
        <dbReference type="ARBA" id="ARBA00022475"/>
    </source>
</evidence>
<reference evidence="7 8" key="1">
    <citation type="submission" date="2024-04" db="EMBL/GenBank/DDBJ databases">
        <title>Bacillus oryzaecorticis sp. nov., a moderately halophilic bacterium isolated from rice husks.</title>
        <authorList>
            <person name="Zhu H.-S."/>
        </authorList>
    </citation>
    <scope>NUCLEOTIDE SEQUENCE [LARGE SCALE GENOMIC DNA]</scope>
    <source>
        <strain evidence="7 8">ZC255</strain>
    </source>
</reference>
<evidence type="ECO:0000313" key="8">
    <source>
        <dbReference type="Proteomes" id="UP001389717"/>
    </source>
</evidence>
<evidence type="ECO:0000256" key="1">
    <source>
        <dbReference type="ARBA" id="ARBA00004651"/>
    </source>
</evidence>
<dbReference type="RefSeq" id="WP_341983600.1">
    <property type="nucleotide sequence ID" value="NZ_JBBYAF010000019.1"/>
</dbReference>
<dbReference type="PANTHER" id="PTHR10010:SF46">
    <property type="entry name" value="SODIUM-DEPENDENT PHOSPHATE TRANSPORT PROTEIN 2B"/>
    <property type="match status" value="1"/>
</dbReference>
<dbReference type="NCBIfam" id="TIGR00704">
    <property type="entry name" value="NaPi_cotrn_rel"/>
    <property type="match status" value="1"/>
</dbReference>
<evidence type="ECO:0000256" key="5">
    <source>
        <dbReference type="ARBA" id="ARBA00023136"/>
    </source>
</evidence>
<comment type="caution">
    <text evidence="7">The sequence shown here is derived from an EMBL/GenBank/DDBJ whole genome shotgun (WGS) entry which is preliminary data.</text>
</comment>
<keyword evidence="3 6" id="KW-0812">Transmembrane</keyword>
<dbReference type="InterPro" id="IPR003841">
    <property type="entry name" value="Na/Pi_transpt"/>
</dbReference>
<dbReference type="Pfam" id="PF02690">
    <property type="entry name" value="Na_Pi_cotrans"/>
    <property type="match status" value="2"/>
</dbReference>
<sequence>MILNLILFILLIFCFLLGMLWLRSGLFKIANMKVKKGLHFLTDSPVKGAATGTIVTAFIHSSSAVMVLTVGLASSGIIPFRQTIGIMLGSNIGTTFTLEMFTLDMNYLIVPSIIIGCVLLVFKKETIRSTGLILTGFGLIFASIQGIQWIATPLTTHPLLHTYIERMNNHLLIALLIGCILTALIQSSTVVTGVTMGFLAAQSVDLHAGIAIMLGANVGTCITAFFASIGGGTQARLTAFAHIWLNVIGVLVFIPLIPLLGAIVEKLASSPDLQLAHASVIFNILCSLLVLPFAYKFAGFIERVHLKR</sequence>
<evidence type="ECO:0000256" key="6">
    <source>
        <dbReference type="SAM" id="Phobius"/>
    </source>
</evidence>
<feature type="transmembrane region" description="Helical" evidence="6">
    <location>
        <begin position="6"/>
        <end position="27"/>
    </location>
</feature>
<dbReference type="PANTHER" id="PTHR10010">
    <property type="entry name" value="SOLUTE CARRIER FAMILY 34 SODIUM PHOSPHATE , MEMBER 2-RELATED"/>
    <property type="match status" value="1"/>
</dbReference>
<keyword evidence="5 6" id="KW-0472">Membrane</keyword>
<gene>
    <name evidence="7" type="ORF">AAEO50_11310</name>
</gene>
<dbReference type="EMBL" id="JBBYAF010000019">
    <property type="protein sequence ID" value="MEL3972872.1"/>
    <property type="molecule type" value="Genomic_DNA"/>
</dbReference>
<proteinExistence type="predicted"/>
<protein>
    <submittedName>
        <fullName evidence="7">Na/Pi symporter</fullName>
    </submittedName>
</protein>
<name>A0ABU9KA54_9BACI</name>
<feature type="transmembrane region" description="Helical" evidence="6">
    <location>
        <begin position="48"/>
        <end position="73"/>
    </location>
</feature>
<feature type="transmembrane region" description="Helical" evidence="6">
    <location>
        <begin position="241"/>
        <end position="263"/>
    </location>
</feature>
<feature type="transmembrane region" description="Helical" evidence="6">
    <location>
        <begin position="208"/>
        <end position="229"/>
    </location>
</feature>
<organism evidence="7 8">
    <name type="scientific">Rossellomorea oryzaecorticis</name>
    <dbReference type="NCBI Taxonomy" id="1396505"/>
    <lineage>
        <taxon>Bacteria</taxon>
        <taxon>Bacillati</taxon>
        <taxon>Bacillota</taxon>
        <taxon>Bacilli</taxon>
        <taxon>Bacillales</taxon>
        <taxon>Bacillaceae</taxon>
        <taxon>Rossellomorea</taxon>
    </lineage>
</organism>